<dbReference type="OrthoDB" id="2068094at2"/>
<evidence type="ECO:0000313" key="3">
    <source>
        <dbReference type="Proteomes" id="UP000184612"/>
    </source>
</evidence>
<dbReference type="STRING" id="1121345.SAMN02745217_02585"/>
<dbReference type="AlphaFoldDB" id="A0A1M7YBZ0"/>
<feature type="transmembrane region" description="Helical" evidence="1">
    <location>
        <begin position="6"/>
        <end position="25"/>
    </location>
</feature>
<proteinExistence type="predicted"/>
<keyword evidence="3" id="KW-1185">Reference proteome</keyword>
<gene>
    <name evidence="2" type="ORF">SAMN02745217_02585</name>
</gene>
<dbReference type="Proteomes" id="UP000184612">
    <property type="component" value="Unassembled WGS sequence"/>
</dbReference>
<keyword evidence="1" id="KW-0812">Transmembrane</keyword>
<name>A0A1M7YBZ0_9FIRM</name>
<dbReference type="RefSeq" id="WP_073589271.1">
    <property type="nucleotide sequence ID" value="NZ_FRFD01000007.1"/>
</dbReference>
<accession>A0A1M7YBZ0</accession>
<protein>
    <submittedName>
        <fullName evidence="2">Uncharacterized protein</fullName>
    </submittedName>
</protein>
<keyword evidence="1" id="KW-1133">Transmembrane helix</keyword>
<dbReference type="EMBL" id="FRFD01000007">
    <property type="protein sequence ID" value="SHO50096.1"/>
    <property type="molecule type" value="Genomic_DNA"/>
</dbReference>
<evidence type="ECO:0000256" key="1">
    <source>
        <dbReference type="SAM" id="Phobius"/>
    </source>
</evidence>
<organism evidence="2 3">
    <name type="scientific">Anaerocolumna xylanovorans DSM 12503</name>
    <dbReference type="NCBI Taxonomy" id="1121345"/>
    <lineage>
        <taxon>Bacteria</taxon>
        <taxon>Bacillati</taxon>
        <taxon>Bacillota</taxon>
        <taxon>Clostridia</taxon>
        <taxon>Lachnospirales</taxon>
        <taxon>Lachnospiraceae</taxon>
        <taxon>Anaerocolumna</taxon>
    </lineage>
</organism>
<sequence>MQNIKIGFICFVVSLVTTMIILRIARVIREKREFKERQRMNLERMYFFQSRKLSQVQNDKRRIGDILELTKSYVCDNICKWPCECSDEEEMNEICDKCQFNKNCDKITEYVKN</sequence>
<keyword evidence="1" id="KW-0472">Membrane</keyword>
<evidence type="ECO:0000313" key="2">
    <source>
        <dbReference type="EMBL" id="SHO50096.1"/>
    </source>
</evidence>
<reference evidence="2 3" key="1">
    <citation type="submission" date="2016-12" db="EMBL/GenBank/DDBJ databases">
        <authorList>
            <person name="Song W.-J."/>
            <person name="Kurnit D.M."/>
        </authorList>
    </citation>
    <scope>NUCLEOTIDE SEQUENCE [LARGE SCALE GENOMIC DNA]</scope>
    <source>
        <strain evidence="2 3">DSM 12503</strain>
    </source>
</reference>